<dbReference type="OrthoDB" id="3531748at2"/>
<keyword evidence="2 7" id="KW-0813">Transport</keyword>
<keyword evidence="3" id="KW-1003">Cell membrane</keyword>
<dbReference type="GO" id="GO:0055085">
    <property type="term" value="P:transmembrane transport"/>
    <property type="evidence" value="ECO:0007669"/>
    <property type="project" value="InterPro"/>
</dbReference>
<evidence type="ECO:0000259" key="8">
    <source>
        <dbReference type="PROSITE" id="PS50928"/>
    </source>
</evidence>
<feature type="transmembrane region" description="Helical" evidence="7">
    <location>
        <begin position="152"/>
        <end position="177"/>
    </location>
</feature>
<feature type="transmembrane region" description="Helical" evidence="7">
    <location>
        <begin position="121"/>
        <end position="145"/>
    </location>
</feature>
<feature type="transmembrane region" description="Helical" evidence="7">
    <location>
        <begin position="284"/>
        <end position="305"/>
    </location>
</feature>
<keyword evidence="4 7" id="KW-0812">Transmembrane</keyword>
<dbReference type="AlphaFoldDB" id="A0A511CXM5"/>
<comment type="subcellular location">
    <subcellularLocation>
        <location evidence="1 7">Cell membrane</location>
        <topology evidence="1 7">Multi-pass membrane protein</topology>
    </subcellularLocation>
</comment>
<dbReference type="InterPro" id="IPR050366">
    <property type="entry name" value="BP-dependent_transpt_permease"/>
</dbReference>
<comment type="caution">
    <text evidence="9">The sequence shown here is derived from an EMBL/GenBank/DDBJ whole genome shotgun (WGS) entry which is preliminary data.</text>
</comment>
<evidence type="ECO:0000256" key="6">
    <source>
        <dbReference type="ARBA" id="ARBA00023136"/>
    </source>
</evidence>
<evidence type="ECO:0000256" key="2">
    <source>
        <dbReference type="ARBA" id="ARBA00022448"/>
    </source>
</evidence>
<evidence type="ECO:0000256" key="4">
    <source>
        <dbReference type="ARBA" id="ARBA00022692"/>
    </source>
</evidence>
<sequence length="321" mass="33546">MTHTTTTSSPDSATTCGDAAWERLNATYVDAAEETSAAPPVSAKRRFLRRFLRSRVAVVALLVLLLGAAAAVFAPALAPVDPLAQDLGKVLRPPGGENLLGTDELGRDVLSRLLFGARVSLLAAVEGTAIALLLGVLPGLAAGYLGRRVDRIIMLFTDALMSYPAIILAIAIIGAIGPGLTNAMLAVGIITAPRVVRLVRGVVLGIREETYIEASRTIGTPTARIIVRHVLPNALAPVIVFGSIMAGQAMLIEAGLSFLGLGVQPPDASWGSMLGTAFRYVSRSPTLIVFPGLAIAVTVLAFNVLGDGLRDSLGRENRGER</sequence>
<accession>A0A511CXM5</accession>
<keyword evidence="5 7" id="KW-1133">Transmembrane helix</keyword>
<feature type="domain" description="ABC transmembrane type-1" evidence="8">
    <location>
        <begin position="117"/>
        <end position="306"/>
    </location>
</feature>
<dbReference type="Proteomes" id="UP000321328">
    <property type="component" value="Unassembled WGS sequence"/>
</dbReference>
<dbReference type="Pfam" id="PF12911">
    <property type="entry name" value="OppC_N"/>
    <property type="match status" value="1"/>
</dbReference>
<name>A0A511CXM5_9PSEU</name>
<dbReference type="STRING" id="1123024.GCA_000423625_00393"/>
<organism evidence="9 10">
    <name type="scientific">Pseudonocardia asaccharolytica DSM 44247 = NBRC 16224</name>
    <dbReference type="NCBI Taxonomy" id="1123024"/>
    <lineage>
        <taxon>Bacteria</taxon>
        <taxon>Bacillati</taxon>
        <taxon>Actinomycetota</taxon>
        <taxon>Actinomycetes</taxon>
        <taxon>Pseudonocardiales</taxon>
        <taxon>Pseudonocardiaceae</taxon>
        <taxon>Pseudonocardia</taxon>
    </lineage>
</organism>
<dbReference type="InterPro" id="IPR000515">
    <property type="entry name" value="MetI-like"/>
</dbReference>
<protein>
    <submittedName>
        <fullName evidence="9">ABC transporter permease</fullName>
    </submittedName>
</protein>
<feature type="transmembrane region" description="Helical" evidence="7">
    <location>
        <begin position="234"/>
        <end position="264"/>
    </location>
</feature>
<feature type="transmembrane region" description="Helical" evidence="7">
    <location>
        <begin position="183"/>
        <end position="206"/>
    </location>
</feature>
<dbReference type="GO" id="GO:0005886">
    <property type="term" value="C:plasma membrane"/>
    <property type="evidence" value="ECO:0007669"/>
    <property type="project" value="UniProtKB-SubCell"/>
</dbReference>
<evidence type="ECO:0000256" key="7">
    <source>
        <dbReference type="RuleBase" id="RU363032"/>
    </source>
</evidence>
<keyword evidence="10" id="KW-1185">Reference proteome</keyword>
<dbReference type="InterPro" id="IPR025966">
    <property type="entry name" value="OppC_N"/>
</dbReference>
<dbReference type="PANTHER" id="PTHR43386:SF25">
    <property type="entry name" value="PEPTIDE ABC TRANSPORTER PERMEASE PROTEIN"/>
    <property type="match status" value="1"/>
</dbReference>
<evidence type="ECO:0000256" key="3">
    <source>
        <dbReference type="ARBA" id="ARBA00022475"/>
    </source>
</evidence>
<dbReference type="PROSITE" id="PS50928">
    <property type="entry name" value="ABC_TM1"/>
    <property type="match status" value="1"/>
</dbReference>
<gene>
    <name evidence="9" type="ORF">PA7_10640</name>
</gene>
<evidence type="ECO:0000313" key="9">
    <source>
        <dbReference type="EMBL" id="GEL17227.1"/>
    </source>
</evidence>
<feature type="transmembrane region" description="Helical" evidence="7">
    <location>
        <begin position="56"/>
        <end position="78"/>
    </location>
</feature>
<dbReference type="EMBL" id="BJVI01000007">
    <property type="protein sequence ID" value="GEL17227.1"/>
    <property type="molecule type" value="Genomic_DNA"/>
</dbReference>
<dbReference type="SUPFAM" id="SSF161098">
    <property type="entry name" value="MetI-like"/>
    <property type="match status" value="1"/>
</dbReference>
<dbReference type="InterPro" id="IPR035906">
    <property type="entry name" value="MetI-like_sf"/>
</dbReference>
<reference evidence="9 10" key="1">
    <citation type="submission" date="2019-07" db="EMBL/GenBank/DDBJ databases">
        <title>Whole genome shotgun sequence of Pseudonocardia asaccharolytica NBRC 16224.</title>
        <authorList>
            <person name="Hosoyama A."/>
            <person name="Uohara A."/>
            <person name="Ohji S."/>
            <person name="Ichikawa N."/>
        </authorList>
    </citation>
    <scope>NUCLEOTIDE SEQUENCE [LARGE SCALE GENOMIC DNA]</scope>
    <source>
        <strain evidence="9 10">NBRC 16224</strain>
    </source>
</reference>
<evidence type="ECO:0000256" key="5">
    <source>
        <dbReference type="ARBA" id="ARBA00022989"/>
    </source>
</evidence>
<dbReference type="PANTHER" id="PTHR43386">
    <property type="entry name" value="OLIGOPEPTIDE TRANSPORT SYSTEM PERMEASE PROTEIN APPC"/>
    <property type="match status" value="1"/>
</dbReference>
<comment type="similarity">
    <text evidence="7">Belongs to the binding-protein-dependent transport system permease family.</text>
</comment>
<evidence type="ECO:0000256" key="1">
    <source>
        <dbReference type="ARBA" id="ARBA00004651"/>
    </source>
</evidence>
<proteinExistence type="inferred from homology"/>
<keyword evidence="6 7" id="KW-0472">Membrane</keyword>
<evidence type="ECO:0000313" key="10">
    <source>
        <dbReference type="Proteomes" id="UP000321328"/>
    </source>
</evidence>
<dbReference type="Gene3D" id="1.10.3720.10">
    <property type="entry name" value="MetI-like"/>
    <property type="match status" value="1"/>
</dbReference>
<dbReference type="Pfam" id="PF00528">
    <property type="entry name" value="BPD_transp_1"/>
    <property type="match status" value="1"/>
</dbReference>
<dbReference type="CDD" id="cd06261">
    <property type="entry name" value="TM_PBP2"/>
    <property type="match status" value="1"/>
</dbReference>